<protein>
    <recommendedName>
        <fullName evidence="7">CWH43-like N-terminal domain-containing protein</fullName>
    </recommendedName>
</protein>
<dbReference type="AlphaFoldDB" id="A0ABD0LLR9"/>
<comment type="similarity">
    <text evidence="2">Belongs to the DRAM/TMEM150 family.</text>
</comment>
<comment type="caution">
    <text evidence="8">The sequence shown here is derived from an EMBL/GenBank/DDBJ whole genome shotgun (WGS) entry which is preliminary data.</text>
</comment>
<proteinExistence type="inferred from homology"/>
<evidence type="ECO:0000256" key="5">
    <source>
        <dbReference type="ARBA" id="ARBA00023136"/>
    </source>
</evidence>
<dbReference type="PANTHER" id="PTHR21324:SF2">
    <property type="entry name" value="EG:22E5.9 PROTEIN"/>
    <property type="match status" value="1"/>
</dbReference>
<dbReference type="InterPro" id="IPR019402">
    <property type="entry name" value="CWH43_N"/>
</dbReference>
<feature type="transmembrane region" description="Helical" evidence="6">
    <location>
        <begin position="59"/>
        <end position="77"/>
    </location>
</feature>
<feature type="transmembrane region" description="Helical" evidence="6">
    <location>
        <begin position="20"/>
        <end position="38"/>
    </location>
</feature>
<dbReference type="EMBL" id="JACVVK020000040">
    <property type="protein sequence ID" value="KAK7499959.1"/>
    <property type="molecule type" value="Genomic_DNA"/>
</dbReference>
<feature type="transmembrane region" description="Helical" evidence="6">
    <location>
        <begin position="166"/>
        <end position="187"/>
    </location>
</feature>
<dbReference type="InterPro" id="IPR050911">
    <property type="entry name" value="DRAM/TMEM150_Autophagy_Mod"/>
</dbReference>
<dbReference type="PANTHER" id="PTHR21324">
    <property type="entry name" value="FASTING-INDUCIBLE INTEGRAL MEMBRANE PROTEIN TM6P1-RELATED"/>
    <property type="match status" value="1"/>
</dbReference>
<keyword evidence="4 6" id="KW-1133">Transmembrane helix</keyword>
<evidence type="ECO:0000256" key="3">
    <source>
        <dbReference type="ARBA" id="ARBA00022692"/>
    </source>
</evidence>
<accession>A0ABD0LLR9</accession>
<evidence type="ECO:0000256" key="2">
    <source>
        <dbReference type="ARBA" id="ARBA00006565"/>
    </source>
</evidence>
<feature type="transmembrane region" description="Helical" evidence="6">
    <location>
        <begin position="124"/>
        <end position="146"/>
    </location>
</feature>
<reference evidence="8 9" key="1">
    <citation type="journal article" date="2023" name="Sci. Data">
        <title>Genome assembly of the Korean intertidal mud-creeper Batillaria attramentaria.</title>
        <authorList>
            <person name="Patra A.K."/>
            <person name="Ho P.T."/>
            <person name="Jun S."/>
            <person name="Lee S.J."/>
            <person name="Kim Y."/>
            <person name="Won Y.J."/>
        </authorList>
    </citation>
    <scope>NUCLEOTIDE SEQUENCE [LARGE SCALE GENOMIC DNA]</scope>
    <source>
        <strain evidence="8">Wonlab-2016</strain>
    </source>
</reference>
<organism evidence="8 9">
    <name type="scientific">Batillaria attramentaria</name>
    <dbReference type="NCBI Taxonomy" id="370345"/>
    <lineage>
        <taxon>Eukaryota</taxon>
        <taxon>Metazoa</taxon>
        <taxon>Spiralia</taxon>
        <taxon>Lophotrochozoa</taxon>
        <taxon>Mollusca</taxon>
        <taxon>Gastropoda</taxon>
        <taxon>Caenogastropoda</taxon>
        <taxon>Sorbeoconcha</taxon>
        <taxon>Cerithioidea</taxon>
        <taxon>Batillariidae</taxon>
        <taxon>Batillaria</taxon>
    </lineage>
</organism>
<evidence type="ECO:0000256" key="4">
    <source>
        <dbReference type="ARBA" id="ARBA00022989"/>
    </source>
</evidence>
<comment type="subcellular location">
    <subcellularLocation>
        <location evidence="1">Endomembrane system</location>
        <topology evidence="1">Multi-pass membrane protein</topology>
    </subcellularLocation>
</comment>
<feature type="domain" description="CWH43-like N-terminal" evidence="7">
    <location>
        <begin position="7"/>
        <end position="193"/>
    </location>
</feature>
<keyword evidence="5 6" id="KW-0472">Membrane</keyword>
<evidence type="ECO:0000259" key="7">
    <source>
        <dbReference type="Pfam" id="PF10277"/>
    </source>
</evidence>
<dbReference type="Proteomes" id="UP001519460">
    <property type="component" value="Unassembled WGS sequence"/>
</dbReference>
<evidence type="ECO:0000313" key="9">
    <source>
        <dbReference type="Proteomes" id="UP001519460"/>
    </source>
</evidence>
<evidence type="ECO:0000256" key="6">
    <source>
        <dbReference type="SAM" id="Phobius"/>
    </source>
</evidence>
<keyword evidence="9" id="KW-1185">Reference proteome</keyword>
<name>A0ABD0LLR9_9CAEN</name>
<feature type="transmembrane region" description="Helical" evidence="6">
    <location>
        <begin position="83"/>
        <end position="103"/>
    </location>
</feature>
<sequence>MFVFLPSDTGTYPPESCLFGLLLAIYSFITAISVFVRWQQVRTYYETDGSRGLHRTNNVALGLGLTGAFGILLVANFQESNVIVVHLIGAFLAFGIGSVYLWLHTYISYKAQSLPGHKSYLRHFRLVTSFVITVSFTLVVVFAVRAGSKPEGKHWSASDKGFSDHVASTALEWVGAFLSAAYFASFFEEFRHFHVTLPVEFSESPVLDSYQVTGHTPENDLHNGHTNKAFVSTVS</sequence>
<dbReference type="Pfam" id="PF10277">
    <property type="entry name" value="Frag1"/>
    <property type="match status" value="1"/>
</dbReference>
<dbReference type="GO" id="GO:0012505">
    <property type="term" value="C:endomembrane system"/>
    <property type="evidence" value="ECO:0007669"/>
    <property type="project" value="UniProtKB-SubCell"/>
</dbReference>
<keyword evidence="3 6" id="KW-0812">Transmembrane</keyword>
<evidence type="ECO:0000256" key="1">
    <source>
        <dbReference type="ARBA" id="ARBA00004127"/>
    </source>
</evidence>
<gene>
    <name evidence="8" type="ORF">BaRGS_00008807</name>
</gene>
<evidence type="ECO:0000313" key="8">
    <source>
        <dbReference type="EMBL" id="KAK7499959.1"/>
    </source>
</evidence>